<feature type="transmembrane region" description="Helical" evidence="2">
    <location>
        <begin position="115"/>
        <end position="135"/>
    </location>
</feature>
<dbReference type="AlphaFoldDB" id="A0A2H1L325"/>
<evidence type="ECO:0000256" key="1">
    <source>
        <dbReference type="SAM" id="MobiDB-lite"/>
    </source>
</evidence>
<gene>
    <name evidence="3" type="ORF">BJEO58_00398</name>
</gene>
<dbReference type="EMBL" id="FXZM01000002">
    <property type="protein sequence ID" value="SMY10823.1"/>
    <property type="molecule type" value="Genomic_DNA"/>
</dbReference>
<feature type="region of interest" description="Disordered" evidence="1">
    <location>
        <begin position="1"/>
        <end position="68"/>
    </location>
</feature>
<dbReference type="RefSeq" id="WP_101587311.1">
    <property type="nucleotide sequence ID" value="NZ_FXZM01000002.1"/>
</dbReference>
<sequence>MTSDPNDRGGSDDDRDPDDDLTPDTESLPEDERVDDSTWSSFVDNITWHTSPSPDIPPDEMREALDDEEEWVAPEPEPIGWRTTSPSLVLGLFGALGGAFALFVIAIFLRPVPGWVLLVTIAVTVGSAAVLFTHLPQRRDPFSDGREV</sequence>
<feature type="compositionally biased region" description="Polar residues" evidence="1">
    <location>
        <begin position="37"/>
        <end position="53"/>
    </location>
</feature>
<accession>A0A2H1L325</accession>
<keyword evidence="2" id="KW-0472">Membrane</keyword>
<reference evidence="4" key="1">
    <citation type="submission" date="2017-03" db="EMBL/GenBank/DDBJ databases">
        <authorList>
            <person name="Monnet C."/>
        </authorList>
    </citation>
    <scope>NUCLEOTIDE SEQUENCE [LARGE SCALE GENOMIC DNA]</scope>
    <source>
        <strain evidence="4">SJ5-8</strain>
    </source>
</reference>
<feature type="transmembrane region" description="Helical" evidence="2">
    <location>
        <begin position="88"/>
        <end position="109"/>
    </location>
</feature>
<keyword evidence="2" id="KW-0812">Transmembrane</keyword>
<keyword evidence="2" id="KW-1133">Transmembrane helix</keyword>
<evidence type="ECO:0000313" key="4">
    <source>
        <dbReference type="Proteomes" id="UP000234462"/>
    </source>
</evidence>
<dbReference type="OrthoDB" id="4808013at2"/>
<dbReference type="Proteomes" id="UP000234462">
    <property type="component" value="Unassembled WGS sequence"/>
</dbReference>
<name>A0A2H1L325_9MICO</name>
<evidence type="ECO:0000256" key="2">
    <source>
        <dbReference type="SAM" id="Phobius"/>
    </source>
</evidence>
<organism evidence="3 4">
    <name type="scientific">Brevibacterium jeotgali</name>
    <dbReference type="NCBI Taxonomy" id="1262550"/>
    <lineage>
        <taxon>Bacteria</taxon>
        <taxon>Bacillati</taxon>
        <taxon>Actinomycetota</taxon>
        <taxon>Actinomycetes</taxon>
        <taxon>Micrococcales</taxon>
        <taxon>Brevibacteriaceae</taxon>
        <taxon>Brevibacterium</taxon>
    </lineage>
</organism>
<proteinExistence type="predicted"/>
<protein>
    <submittedName>
        <fullName evidence="3">Uncharacterized protein</fullName>
    </submittedName>
</protein>
<feature type="compositionally biased region" description="Acidic residues" evidence="1">
    <location>
        <begin position="13"/>
        <end position="34"/>
    </location>
</feature>
<evidence type="ECO:0000313" key="3">
    <source>
        <dbReference type="EMBL" id="SMY10823.1"/>
    </source>
</evidence>
<keyword evidence="4" id="KW-1185">Reference proteome</keyword>
<feature type="compositionally biased region" description="Basic and acidic residues" evidence="1">
    <location>
        <begin position="1"/>
        <end position="12"/>
    </location>
</feature>